<name>A0A2H0BEW9_UNCKA</name>
<dbReference type="GO" id="GO:0003735">
    <property type="term" value="F:structural constituent of ribosome"/>
    <property type="evidence" value="ECO:0007669"/>
    <property type="project" value="InterPro"/>
</dbReference>
<dbReference type="Gene3D" id="2.40.50.100">
    <property type="match status" value="1"/>
</dbReference>
<evidence type="ECO:0000256" key="1">
    <source>
        <dbReference type="ARBA" id="ARBA00010797"/>
    </source>
</evidence>
<proteinExistence type="inferred from homology"/>
<dbReference type="EMBL" id="PCSU01000077">
    <property type="protein sequence ID" value="PIP56164.1"/>
    <property type="molecule type" value="Genomic_DNA"/>
</dbReference>
<keyword evidence="3" id="KW-0687">Ribonucleoprotein</keyword>
<accession>A0A2H0BEW9</accession>
<dbReference type="PRINTS" id="PR00063">
    <property type="entry name" value="RIBOSOMALL27"/>
</dbReference>
<dbReference type="GO" id="GO:0006412">
    <property type="term" value="P:translation"/>
    <property type="evidence" value="ECO:0007669"/>
    <property type="project" value="InterPro"/>
</dbReference>
<evidence type="ECO:0000256" key="3">
    <source>
        <dbReference type="ARBA" id="ARBA00023274"/>
    </source>
</evidence>
<sequence length="92" mass="9904">MAKKKQAAASARQGKRSKGHIGLGVKKFGGQVVAAGNIVVKQRGSNFYPGINALSGRDFTIFATTDGTVYYRTKQGRTYIDILEPDTQAPQT</sequence>
<dbReference type="PANTHER" id="PTHR15893:SF0">
    <property type="entry name" value="LARGE RIBOSOMAL SUBUNIT PROTEIN BL27M"/>
    <property type="match status" value="1"/>
</dbReference>
<keyword evidence="2 7" id="KW-0689">Ribosomal protein</keyword>
<dbReference type="AlphaFoldDB" id="A0A2H0BEW9"/>
<dbReference type="GO" id="GO:1990904">
    <property type="term" value="C:ribonucleoprotein complex"/>
    <property type="evidence" value="ECO:0007669"/>
    <property type="project" value="UniProtKB-KW"/>
</dbReference>
<evidence type="ECO:0000256" key="5">
    <source>
        <dbReference type="ARBA" id="ARBA00035477"/>
    </source>
</evidence>
<evidence type="ECO:0000256" key="4">
    <source>
        <dbReference type="ARBA" id="ARBA00035175"/>
    </source>
</evidence>
<organism evidence="7 8">
    <name type="scientific">candidate division WWE3 bacterium CG22_combo_CG10-13_8_21_14_all_39_12</name>
    <dbReference type="NCBI Taxonomy" id="1975094"/>
    <lineage>
        <taxon>Bacteria</taxon>
        <taxon>Katanobacteria</taxon>
    </lineage>
</organism>
<evidence type="ECO:0000313" key="8">
    <source>
        <dbReference type="Proteomes" id="UP000228495"/>
    </source>
</evidence>
<dbReference type="InterPro" id="IPR001684">
    <property type="entry name" value="Ribosomal_bL27"/>
</dbReference>
<dbReference type="Pfam" id="PF01016">
    <property type="entry name" value="Ribosomal_L27"/>
    <property type="match status" value="1"/>
</dbReference>
<reference evidence="7 8" key="1">
    <citation type="submission" date="2017-09" db="EMBL/GenBank/DDBJ databases">
        <title>Depth-based differentiation of microbial function through sediment-hosted aquifers and enrichment of novel symbionts in the deep terrestrial subsurface.</title>
        <authorList>
            <person name="Probst A.J."/>
            <person name="Ladd B."/>
            <person name="Jarett J.K."/>
            <person name="Geller-Mcgrath D.E."/>
            <person name="Sieber C.M."/>
            <person name="Emerson J.B."/>
            <person name="Anantharaman K."/>
            <person name="Thomas B.C."/>
            <person name="Malmstrom R."/>
            <person name="Stieglmeier M."/>
            <person name="Klingl A."/>
            <person name="Woyke T."/>
            <person name="Ryan C.M."/>
            <person name="Banfield J.F."/>
        </authorList>
    </citation>
    <scope>NUCLEOTIDE SEQUENCE [LARGE SCALE GENOMIC DNA]</scope>
    <source>
        <strain evidence="7">CG22_combo_CG10-13_8_21_14_all_39_12</strain>
    </source>
</reference>
<comment type="similarity">
    <text evidence="1">Belongs to the bacterial ribosomal protein bL27 family.</text>
</comment>
<evidence type="ECO:0000256" key="6">
    <source>
        <dbReference type="SAM" id="MobiDB-lite"/>
    </source>
</evidence>
<protein>
    <recommendedName>
        <fullName evidence="4">Large ribosomal subunit protein bL27</fullName>
    </recommendedName>
    <alternativeName>
        <fullName evidence="5">50S ribosomal protein L27</fullName>
    </alternativeName>
</protein>
<dbReference type="PANTHER" id="PTHR15893">
    <property type="entry name" value="RIBOSOMAL PROTEIN L27"/>
    <property type="match status" value="1"/>
</dbReference>
<evidence type="ECO:0000313" key="7">
    <source>
        <dbReference type="EMBL" id="PIP56164.1"/>
    </source>
</evidence>
<evidence type="ECO:0000256" key="2">
    <source>
        <dbReference type="ARBA" id="ARBA00022980"/>
    </source>
</evidence>
<comment type="caution">
    <text evidence="7">The sequence shown here is derived from an EMBL/GenBank/DDBJ whole genome shotgun (WGS) entry which is preliminary data.</text>
</comment>
<dbReference type="Proteomes" id="UP000228495">
    <property type="component" value="Unassembled WGS sequence"/>
</dbReference>
<gene>
    <name evidence="7" type="ORF">COX05_04500</name>
</gene>
<dbReference type="SUPFAM" id="SSF110324">
    <property type="entry name" value="Ribosomal L27 protein-like"/>
    <property type="match status" value="1"/>
</dbReference>
<feature type="region of interest" description="Disordered" evidence="6">
    <location>
        <begin position="1"/>
        <end position="22"/>
    </location>
</feature>
<dbReference type="GO" id="GO:0005840">
    <property type="term" value="C:ribosome"/>
    <property type="evidence" value="ECO:0007669"/>
    <property type="project" value="UniProtKB-KW"/>
</dbReference>